<dbReference type="EMBL" id="JAGYWB010000001">
    <property type="protein sequence ID" value="KAI0530678.1"/>
    <property type="molecule type" value="Genomic_DNA"/>
</dbReference>
<accession>A0A8T3C829</accession>
<evidence type="ECO:0000313" key="3">
    <source>
        <dbReference type="Proteomes" id="UP000829196"/>
    </source>
</evidence>
<feature type="region of interest" description="Disordered" evidence="1">
    <location>
        <begin position="1"/>
        <end position="63"/>
    </location>
</feature>
<evidence type="ECO:0000256" key="1">
    <source>
        <dbReference type="SAM" id="MobiDB-lite"/>
    </source>
</evidence>
<reference evidence="2" key="1">
    <citation type="journal article" date="2022" name="Front. Genet.">
        <title>Chromosome-Scale Assembly of the Dendrobium nobile Genome Provides Insights Into the Molecular Mechanism of the Biosynthesis of the Medicinal Active Ingredient of Dendrobium.</title>
        <authorList>
            <person name="Xu Q."/>
            <person name="Niu S.-C."/>
            <person name="Li K.-L."/>
            <person name="Zheng P.-J."/>
            <person name="Zhang X.-J."/>
            <person name="Jia Y."/>
            <person name="Liu Y."/>
            <person name="Niu Y.-X."/>
            <person name="Yu L.-H."/>
            <person name="Chen D.-F."/>
            <person name="Zhang G.-Q."/>
        </authorList>
    </citation>
    <scope>NUCLEOTIDE SEQUENCE</scope>
    <source>
        <tissue evidence="2">Leaf</tissue>
    </source>
</reference>
<organism evidence="2 3">
    <name type="scientific">Dendrobium nobile</name>
    <name type="common">Orchid</name>
    <dbReference type="NCBI Taxonomy" id="94219"/>
    <lineage>
        <taxon>Eukaryota</taxon>
        <taxon>Viridiplantae</taxon>
        <taxon>Streptophyta</taxon>
        <taxon>Embryophyta</taxon>
        <taxon>Tracheophyta</taxon>
        <taxon>Spermatophyta</taxon>
        <taxon>Magnoliopsida</taxon>
        <taxon>Liliopsida</taxon>
        <taxon>Asparagales</taxon>
        <taxon>Orchidaceae</taxon>
        <taxon>Epidendroideae</taxon>
        <taxon>Malaxideae</taxon>
        <taxon>Dendrobiinae</taxon>
        <taxon>Dendrobium</taxon>
    </lineage>
</organism>
<name>A0A8T3C829_DENNO</name>
<feature type="compositionally biased region" description="Basic and acidic residues" evidence="1">
    <location>
        <begin position="46"/>
        <end position="55"/>
    </location>
</feature>
<evidence type="ECO:0000313" key="2">
    <source>
        <dbReference type="EMBL" id="KAI0530678.1"/>
    </source>
</evidence>
<comment type="caution">
    <text evidence="2">The sequence shown here is derived from an EMBL/GenBank/DDBJ whole genome shotgun (WGS) entry which is preliminary data.</text>
</comment>
<gene>
    <name evidence="2" type="ORF">KFK09_000225</name>
</gene>
<sequence>MRWSGGGEGLKWWSGGVTASGGGPAEVRASSGGPAEVRTSSGGSAEQRRHASEHPKRQKSYFPYQPEILAPSIEIGIEGDKHVRSGFLIGRRAKGEEIFAGGDRRRRKRVGRLLVSSLPEGSIGVG</sequence>
<dbReference type="Proteomes" id="UP000829196">
    <property type="component" value="Unassembled WGS sequence"/>
</dbReference>
<protein>
    <submittedName>
        <fullName evidence="2">Uncharacterized protein</fullName>
    </submittedName>
</protein>
<proteinExistence type="predicted"/>
<dbReference type="AlphaFoldDB" id="A0A8T3C829"/>
<keyword evidence="3" id="KW-1185">Reference proteome</keyword>